<reference evidence="1" key="1">
    <citation type="submission" date="2020-11" db="EMBL/GenBank/DDBJ databases">
        <authorList>
            <consortium name="DOE Joint Genome Institute"/>
            <person name="Ahrendt S."/>
            <person name="Riley R."/>
            <person name="Andreopoulos W."/>
            <person name="Labutti K."/>
            <person name="Pangilinan J."/>
            <person name="Ruiz-Duenas F.J."/>
            <person name="Barrasa J.M."/>
            <person name="Sanchez-Garcia M."/>
            <person name="Camarero S."/>
            <person name="Miyauchi S."/>
            <person name="Serrano A."/>
            <person name="Linde D."/>
            <person name="Babiker R."/>
            <person name="Drula E."/>
            <person name="Ayuso-Fernandez I."/>
            <person name="Pacheco R."/>
            <person name="Padilla G."/>
            <person name="Ferreira P."/>
            <person name="Barriuso J."/>
            <person name="Kellner H."/>
            <person name="Castanera R."/>
            <person name="Alfaro M."/>
            <person name="Ramirez L."/>
            <person name="Pisabarro A.G."/>
            <person name="Kuo A."/>
            <person name="Tritt A."/>
            <person name="Lipzen A."/>
            <person name="He G."/>
            <person name="Yan M."/>
            <person name="Ng V."/>
            <person name="Cullen D."/>
            <person name="Martin F."/>
            <person name="Rosso M.-N."/>
            <person name="Henrissat B."/>
            <person name="Hibbett D."/>
            <person name="Martinez A.T."/>
            <person name="Grigoriev I.V."/>
        </authorList>
    </citation>
    <scope>NUCLEOTIDE SEQUENCE</scope>
    <source>
        <strain evidence="1">ATCC 90797</strain>
    </source>
</reference>
<gene>
    <name evidence="1" type="ORF">BDN71DRAFT_1344619</name>
</gene>
<comment type="caution">
    <text evidence="1">The sequence shown here is derived from an EMBL/GenBank/DDBJ whole genome shotgun (WGS) entry which is preliminary data.</text>
</comment>
<feature type="non-terminal residue" evidence="1">
    <location>
        <position position="1"/>
    </location>
</feature>
<keyword evidence="2" id="KW-1185">Reference proteome</keyword>
<organism evidence="1 2">
    <name type="scientific">Pleurotus eryngii</name>
    <name type="common">Boletus of the steppes</name>
    <dbReference type="NCBI Taxonomy" id="5323"/>
    <lineage>
        <taxon>Eukaryota</taxon>
        <taxon>Fungi</taxon>
        <taxon>Dikarya</taxon>
        <taxon>Basidiomycota</taxon>
        <taxon>Agaricomycotina</taxon>
        <taxon>Agaricomycetes</taxon>
        <taxon>Agaricomycetidae</taxon>
        <taxon>Agaricales</taxon>
        <taxon>Pleurotineae</taxon>
        <taxon>Pleurotaceae</taxon>
        <taxon>Pleurotus</taxon>
    </lineage>
</organism>
<dbReference type="Proteomes" id="UP000807025">
    <property type="component" value="Unassembled WGS sequence"/>
</dbReference>
<sequence length="141" mass="16341">DVMQEIWSNMHNTQLLSWVSSISHEWSTTSELSADQTCVLCTIHLSITLIQLWHSAGERMQSLLENFMDLMNTVRVANMRTTSPGDVETYNTYMHRYMVGVKNLYEDEGIKPHQHAALHVGTMLEWFGPVHAHSTPYYEHY</sequence>
<name>A0A9P6D2L7_PLEER</name>
<dbReference type="OrthoDB" id="3247418at2759"/>
<evidence type="ECO:0000313" key="2">
    <source>
        <dbReference type="Proteomes" id="UP000807025"/>
    </source>
</evidence>
<accession>A0A9P6D2L7</accession>
<evidence type="ECO:0000313" key="1">
    <source>
        <dbReference type="EMBL" id="KAF9488722.1"/>
    </source>
</evidence>
<proteinExistence type="predicted"/>
<feature type="non-terminal residue" evidence="1">
    <location>
        <position position="141"/>
    </location>
</feature>
<dbReference type="AlphaFoldDB" id="A0A9P6D2L7"/>
<dbReference type="EMBL" id="MU154700">
    <property type="protein sequence ID" value="KAF9488722.1"/>
    <property type="molecule type" value="Genomic_DNA"/>
</dbReference>
<protein>
    <submittedName>
        <fullName evidence="1">Uncharacterized protein</fullName>
    </submittedName>
</protein>